<keyword evidence="4" id="KW-1185">Reference proteome</keyword>
<dbReference type="InterPro" id="IPR001943">
    <property type="entry name" value="UVR_dom"/>
</dbReference>
<keyword evidence="1" id="KW-0175">Coiled coil</keyword>
<dbReference type="Proteomes" id="UP001596439">
    <property type="component" value="Unassembled WGS sequence"/>
</dbReference>
<dbReference type="PANTHER" id="PTHR38430:SF1">
    <property type="entry name" value="PROTEIN-ARGININE KINASE ACTIVATOR PROTEIN"/>
    <property type="match status" value="1"/>
</dbReference>
<dbReference type="Pfam" id="PF02151">
    <property type="entry name" value="UVR"/>
    <property type="match status" value="1"/>
</dbReference>
<evidence type="ECO:0000259" key="2">
    <source>
        <dbReference type="PROSITE" id="PS50151"/>
    </source>
</evidence>
<dbReference type="RefSeq" id="WP_214791028.1">
    <property type="nucleotide sequence ID" value="NZ_JANIEL010000119.1"/>
</dbReference>
<organism evidence="3 4">
    <name type="scientific">Exiguobacterium aestuarii</name>
    <dbReference type="NCBI Taxonomy" id="273527"/>
    <lineage>
        <taxon>Bacteria</taxon>
        <taxon>Bacillati</taxon>
        <taxon>Bacillota</taxon>
        <taxon>Bacilli</taxon>
        <taxon>Bacillales</taxon>
        <taxon>Bacillales Family XII. Incertae Sedis</taxon>
        <taxon>Exiguobacterium</taxon>
    </lineage>
</organism>
<name>A0ABW2PQ09_9BACL</name>
<sequence>MLCERCKQRPAVNEVVVMEQDVPVKKRLCRQCTVELMTGYVPVVKRCPTCQMTRQDLLSVRKAGCATCYTVFRDELIKITRQYQQGHDHHIGSIPDYLRTPHERIEERLEKLAGELTRAVEQEDYERAARIQKEMKQLEGQGDV</sequence>
<comment type="caution">
    <text evidence="3">The sequence shown here is derived from an EMBL/GenBank/DDBJ whole genome shotgun (WGS) entry which is preliminary data.</text>
</comment>
<protein>
    <submittedName>
        <fullName evidence="3">UvrB/UvrC motif-containing protein</fullName>
    </submittedName>
</protein>
<reference evidence="4" key="1">
    <citation type="journal article" date="2019" name="Int. J. Syst. Evol. Microbiol.">
        <title>The Global Catalogue of Microorganisms (GCM) 10K type strain sequencing project: providing services to taxonomists for standard genome sequencing and annotation.</title>
        <authorList>
            <consortium name="The Broad Institute Genomics Platform"/>
            <consortium name="The Broad Institute Genome Sequencing Center for Infectious Disease"/>
            <person name="Wu L."/>
            <person name="Ma J."/>
        </authorList>
    </citation>
    <scope>NUCLEOTIDE SEQUENCE [LARGE SCALE GENOMIC DNA]</scope>
    <source>
        <strain evidence="4">CCUG 55590</strain>
    </source>
</reference>
<evidence type="ECO:0000256" key="1">
    <source>
        <dbReference type="SAM" id="Coils"/>
    </source>
</evidence>
<dbReference type="InterPro" id="IPR025542">
    <property type="entry name" value="YacH"/>
</dbReference>
<feature type="domain" description="UVR" evidence="2">
    <location>
        <begin position="106"/>
        <end position="141"/>
    </location>
</feature>
<dbReference type="PROSITE" id="PS50151">
    <property type="entry name" value="UVR"/>
    <property type="match status" value="1"/>
</dbReference>
<accession>A0ABW2PQ09</accession>
<dbReference type="EMBL" id="JBHTCE010000005">
    <property type="protein sequence ID" value="MFC7391229.1"/>
    <property type="molecule type" value="Genomic_DNA"/>
</dbReference>
<dbReference type="SUPFAM" id="SSF46600">
    <property type="entry name" value="C-terminal UvrC-binding domain of UvrB"/>
    <property type="match status" value="1"/>
</dbReference>
<feature type="coiled-coil region" evidence="1">
    <location>
        <begin position="102"/>
        <end position="141"/>
    </location>
</feature>
<dbReference type="InterPro" id="IPR036876">
    <property type="entry name" value="UVR_dom_sf"/>
</dbReference>
<evidence type="ECO:0000313" key="4">
    <source>
        <dbReference type="Proteomes" id="UP001596439"/>
    </source>
</evidence>
<gene>
    <name evidence="3" type="ORF">ACFQO8_13905</name>
</gene>
<dbReference type="PIRSF" id="PIRSF015034">
    <property type="entry name" value="YacH"/>
    <property type="match status" value="1"/>
</dbReference>
<evidence type="ECO:0000313" key="3">
    <source>
        <dbReference type="EMBL" id="MFC7391229.1"/>
    </source>
</evidence>
<proteinExistence type="predicted"/>
<dbReference type="PANTHER" id="PTHR38430">
    <property type="entry name" value="PROTEIN-ARGININE KINASE ACTIVATOR PROTEIN"/>
    <property type="match status" value="1"/>
</dbReference>